<evidence type="ECO:0000256" key="1">
    <source>
        <dbReference type="ARBA" id="ARBA00009023"/>
    </source>
</evidence>
<dbReference type="PANTHER" id="PTHR33376">
    <property type="match status" value="1"/>
</dbReference>
<organism evidence="4 5">
    <name type="scientific">Salinisphaera dokdonensis CL-ES53</name>
    <dbReference type="NCBI Taxonomy" id="1304272"/>
    <lineage>
        <taxon>Bacteria</taxon>
        <taxon>Pseudomonadati</taxon>
        <taxon>Pseudomonadota</taxon>
        <taxon>Gammaproteobacteria</taxon>
        <taxon>Salinisphaerales</taxon>
        <taxon>Salinisphaeraceae</taxon>
        <taxon>Salinisphaera</taxon>
    </lineage>
</organism>
<dbReference type="Pfam" id="PF03480">
    <property type="entry name" value="DctP"/>
    <property type="match status" value="1"/>
</dbReference>
<gene>
    <name evidence="4" type="ORF">SADO_06212</name>
</gene>
<comment type="similarity">
    <text evidence="1">Belongs to the bacterial solute-binding protein 7 family.</text>
</comment>
<evidence type="ECO:0000313" key="5">
    <source>
        <dbReference type="Proteomes" id="UP001460888"/>
    </source>
</evidence>
<comment type="caution">
    <text evidence="4">The sequence shown here is derived from an EMBL/GenBank/DDBJ whole genome shotgun (WGS) entry which is preliminary data.</text>
</comment>
<keyword evidence="3" id="KW-0732">Signal</keyword>
<accession>A0ABV2AYX5</accession>
<evidence type="ECO:0000256" key="3">
    <source>
        <dbReference type="ARBA" id="ARBA00022729"/>
    </source>
</evidence>
<dbReference type="CDD" id="cd13666">
    <property type="entry name" value="PBP2_TRAP_DctP_like_1"/>
    <property type="match status" value="1"/>
</dbReference>
<dbReference type="InterPro" id="IPR018389">
    <property type="entry name" value="DctP_fam"/>
</dbReference>
<sequence>MLAGTAEARTLRYATGFPPGSVAAQAAMDYAEALPGYSDDTLSMKVYALSLLDASETSDGVRDGIADVGYLLTVYFPSMYPHTNLVNESSMQLTQFDEAELQGKGALAFNAAMAELTFFNCPECLDEYAAQNQVYTGNAASSDYGLLCNKPVTNEAELAGKRLRVAGSHWSRWSKHFGATPVSMTINDLLEALSQGVLDCTISSAPELVNLRLTEAVTDITMAVPGGVYAAASAASVNGDTWRGLTDDQRRAMLRAGARLSAAVPYGYLEKEKEAFAAAEDEGATRHEATASLEQASKAFAEQDLDTIVEYYRENHGVERGEELLATFRGLLEKWVERVGDVDSLDALEQLYWDEIFSKVDASSYGMQ</sequence>
<dbReference type="NCBIfam" id="NF037995">
    <property type="entry name" value="TRAP_S1"/>
    <property type="match status" value="1"/>
</dbReference>
<name>A0ABV2AYX5_9GAMM</name>
<dbReference type="InterPro" id="IPR038404">
    <property type="entry name" value="TRAP_DctP_sf"/>
</dbReference>
<evidence type="ECO:0000256" key="2">
    <source>
        <dbReference type="ARBA" id="ARBA00022448"/>
    </source>
</evidence>
<keyword evidence="5" id="KW-1185">Reference proteome</keyword>
<protein>
    <submittedName>
        <fullName evidence="4">TRAP-T family protein transporter, DctP (Periplasmic binding) subunit</fullName>
    </submittedName>
</protein>
<evidence type="ECO:0000313" key="4">
    <source>
        <dbReference type="EMBL" id="MES1928825.1"/>
    </source>
</evidence>
<reference evidence="4 5" key="1">
    <citation type="submission" date="2013-03" db="EMBL/GenBank/DDBJ databases">
        <title>Salinisphaera dokdonensis CL-ES53 Genome Sequencing.</title>
        <authorList>
            <person name="Li C."/>
            <person name="Lai Q."/>
            <person name="Shao Z."/>
        </authorList>
    </citation>
    <scope>NUCLEOTIDE SEQUENCE [LARGE SCALE GENOMIC DNA]</scope>
    <source>
        <strain evidence="4 5">CL-ES53</strain>
    </source>
</reference>
<dbReference type="EMBL" id="APND01000002">
    <property type="protein sequence ID" value="MES1928825.1"/>
    <property type="molecule type" value="Genomic_DNA"/>
</dbReference>
<dbReference type="Gene3D" id="3.40.190.170">
    <property type="entry name" value="Bacterial extracellular solute-binding protein, family 7"/>
    <property type="match status" value="1"/>
</dbReference>
<dbReference type="PANTHER" id="PTHR33376:SF7">
    <property type="entry name" value="C4-DICARBOXYLATE-BINDING PROTEIN DCTB"/>
    <property type="match status" value="1"/>
</dbReference>
<dbReference type="Proteomes" id="UP001460888">
    <property type="component" value="Unassembled WGS sequence"/>
</dbReference>
<keyword evidence="2" id="KW-0813">Transport</keyword>
<proteinExistence type="inferred from homology"/>